<evidence type="ECO:0000313" key="1">
    <source>
        <dbReference type="EMBL" id="WKK86704.2"/>
    </source>
</evidence>
<name>A0AA49GH24_9BACT</name>
<evidence type="ECO:0000313" key="2">
    <source>
        <dbReference type="Proteomes" id="UP001244443"/>
    </source>
</evidence>
<dbReference type="SUPFAM" id="SSF50969">
    <property type="entry name" value="YVTN repeat-like/Quinoprotein amine dehydrogenase"/>
    <property type="match status" value="1"/>
</dbReference>
<sequence length="398" mass="46648">MKVIKIISLLSIVIFQSCNTPEKNYSKEIRINLNDKKTIQYGDYFELNKIVTLDSEEIISNIQSVGQLRDNLIVHCRKPSNLILIKNLKNNKEVLINKIGEGPDEYLNITNFSVSKSGETFFILDNKKGRITEVDTLGNIKKIFKNELLNSTYSFTHLKGEIFALHGGNFYYGTLGHQLAIFDFEKDKLLEKFLPIPENQRELLFMERNNFTRNEGFYHNMLISKLFQLTDKSIAAEYSVHFENQNMPESFLNQNFDGLMDFVKTLNKSNYPFKLTDYNVSEKFIYFTFKYKGELYHTLFDRNTEENITFDHLSNNLYGFSNEKVKADFNKVPLGIFYNSIVFQVDPFEEIEKMKQIKGKLNDSEWETYVISNKKWFELFDNVNQNSNPILVLLNYKG</sequence>
<dbReference type="InterPro" id="IPR011044">
    <property type="entry name" value="Quino_amine_DH_bsu"/>
</dbReference>
<dbReference type="Pfam" id="PF17170">
    <property type="entry name" value="DUF5128"/>
    <property type="match status" value="1"/>
</dbReference>
<organism evidence="1 2">
    <name type="scientific">Marivirga arenosa</name>
    <dbReference type="NCBI Taxonomy" id="3059076"/>
    <lineage>
        <taxon>Bacteria</taxon>
        <taxon>Pseudomonadati</taxon>
        <taxon>Bacteroidota</taxon>
        <taxon>Cytophagia</taxon>
        <taxon>Cytophagales</taxon>
        <taxon>Marivirgaceae</taxon>
        <taxon>Marivirga</taxon>
    </lineage>
</organism>
<protein>
    <submittedName>
        <fullName evidence="1">6-bladed beta-propeller</fullName>
    </submittedName>
</protein>
<keyword evidence="2" id="KW-1185">Reference proteome</keyword>
<dbReference type="AlphaFoldDB" id="A0AA49GH24"/>
<dbReference type="PROSITE" id="PS51257">
    <property type="entry name" value="PROKAR_LIPOPROTEIN"/>
    <property type="match status" value="1"/>
</dbReference>
<proteinExistence type="predicted"/>
<dbReference type="EMBL" id="CP129970">
    <property type="protein sequence ID" value="WKK86704.2"/>
    <property type="molecule type" value="Genomic_DNA"/>
</dbReference>
<gene>
    <name evidence="1" type="ORF">QYS48_07330</name>
</gene>
<accession>A0AA49GH24</accession>
<dbReference type="Proteomes" id="UP001244443">
    <property type="component" value="Chromosome"/>
</dbReference>
<dbReference type="RefSeq" id="WP_308357927.1">
    <property type="nucleotide sequence ID" value="NZ_CP129970.2"/>
</dbReference>
<reference evidence="1" key="1">
    <citation type="submission" date="2023-08" db="EMBL/GenBank/DDBJ databases">
        <title>Comparative genomics and taxonomic characterization of three novel marine species of genus Marivirga.</title>
        <authorList>
            <person name="Muhammad N."/>
            <person name="Kim S.-G."/>
        </authorList>
    </citation>
    <scope>NUCLEOTIDE SEQUENCE [LARGE SCALE GENOMIC DNA]</scope>
    <source>
        <strain evidence="1">ABR2-2</strain>
    </source>
</reference>